<evidence type="ECO:0000259" key="11">
    <source>
        <dbReference type="PROSITE" id="PS51194"/>
    </source>
</evidence>
<dbReference type="GO" id="GO:0003724">
    <property type="term" value="F:RNA helicase activity"/>
    <property type="evidence" value="ECO:0007669"/>
    <property type="project" value="UniProtKB-EC"/>
</dbReference>
<dbReference type="CDD" id="cd18787">
    <property type="entry name" value="SF2_C_DEAD"/>
    <property type="match status" value="1"/>
</dbReference>
<evidence type="ECO:0000256" key="6">
    <source>
        <dbReference type="ARBA" id="ARBA00022884"/>
    </source>
</evidence>
<feature type="compositionally biased region" description="Low complexity" evidence="9">
    <location>
        <begin position="514"/>
        <end position="533"/>
    </location>
</feature>
<protein>
    <recommendedName>
        <fullName evidence="1">RNA helicase</fullName>
        <ecNumber evidence="1">3.6.4.13</ecNumber>
    </recommendedName>
</protein>
<evidence type="ECO:0000256" key="8">
    <source>
        <dbReference type="PROSITE-ProRule" id="PRU00552"/>
    </source>
</evidence>
<evidence type="ECO:0000256" key="3">
    <source>
        <dbReference type="ARBA" id="ARBA00022801"/>
    </source>
</evidence>
<dbReference type="InterPro" id="IPR011545">
    <property type="entry name" value="DEAD/DEAH_box_helicase_dom"/>
</dbReference>
<dbReference type="SUPFAM" id="SSF52540">
    <property type="entry name" value="P-loop containing nucleoside triphosphate hydrolases"/>
    <property type="match status" value="2"/>
</dbReference>
<dbReference type="PROSITE" id="PS51192">
    <property type="entry name" value="HELICASE_ATP_BIND_1"/>
    <property type="match status" value="1"/>
</dbReference>
<comment type="caution">
    <text evidence="13">The sequence shown here is derived from an EMBL/GenBank/DDBJ whole genome shotgun (WGS) entry which is preliminary data.</text>
</comment>
<gene>
    <name evidence="13" type="ORF">DEBURN_LOCUS3007</name>
</gene>
<dbReference type="FunFam" id="3.40.50.300:FF:000008">
    <property type="entry name" value="ATP-dependent RNA helicase RhlB"/>
    <property type="match status" value="1"/>
</dbReference>
<feature type="domain" description="Helicase C-terminal" evidence="11">
    <location>
        <begin position="313"/>
        <end position="473"/>
    </location>
</feature>
<evidence type="ECO:0000313" key="13">
    <source>
        <dbReference type="EMBL" id="CAG8467835.1"/>
    </source>
</evidence>
<organism evidence="13 14">
    <name type="scientific">Diversispora eburnea</name>
    <dbReference type="NCBI Taxonomy" id="1213867"/>
    <lineage>
        <taxon>Eukaryota</taxon>
        <taxon>Fungi</taxon>
        <taxon>Fungi incertae sedis</taxon>
        <taxon>Mucoromycota</taxon>
        <taxon>Glomeromycotina</taxon>
        <taxon>Glomeromycetes</taxon>
        <taxon>Diversisporales</taxon>
        <taxon>Diversisporaceae</taxon>
        <taxon>Diversispora</taxon>
    </lineage>
</organism>
<evidence type="ECO:0000256" key="9">
    <source>
        <dbReference type="SAM" id="MobiDB-lite"/>
    </source>
</evidence>
<evidence type="ECO:0000259" key="12">
    <source>
        <dbReference type="PROSITE" id="PS51195"/>
    </source>
</evidence>
<proteinExistence type="predicted"/>
<dbReference type="PROSITE" id="PS51194">
    <property type="entry name" value="HELICASE_CTER"/>
    <property type="match status" value="1"/>
</dbReference>
<dbReference type="GO" id="GO:0003723">
    <property type="term" value="F:RNA binding"/>
    <property type="evidence" value="ECO:0007669"/>
    <property type="project" value="UniProtKB-KW"/>
</dbReference>
<dbReference type="Pfam" id="PF00271">
    <property type="entry name" value="Helicase_C"/>
    <property type="match status" value="1"/>
</dbReference>
<dbReference type="InterPro" id="IPR027417">
    <property type="entry name" value="P-loop_NTPase"/>
</dbReference>
<keyword evidence="4" id="KW-0347">Helicase</keyword>
<dbReference type="EC" id="3.6.4.13" evidence="1"/>
<dbReference type="Gene3D" id="3.40.50.300">
    <property type="entry name" value="P-loop containing nucleotide triphosphate hydrolases"/>
    <property type="match status" value="2"/>
</dbReference>
<feature type="region of interest" description="Disordered" evidence="9">
    <location>
        <begin position="1"/>
        <end position="28"/>
    </location>
</feature>
<dbReference type="SMART" id="SM00487">
    <property type="entry name" value="DEXDc"/>
    <property type="match status" value="1"/>
</dbReference>
<evidence type="ECO:0000256" key="2">
    <source>
        <dbReference type="ARBA" id="ARBA00022741"/>
    </source>
</evidence>
<evidence type="ECO:0000256" key="1">
    <source>
        <dbReference type="ARBA" id="ARBA00012552"/>
    </source>
</evidence>
<evidence type="ECO:0000256" key="4">
    <source>
        <dbReference type="ARBA" id="ARBA00022806"/>
    </source>
</evidence>
<keyword evidence="3" id="KW-0378">Hydrolase</keyword>
<feature type="compositionally biased region" description="Polar residues" evidence="9">
    <location>
        <begin position="534"/>
        <end position="556"/>
    </location>
</feature>
<feature type="compositionally biased region" description="Basic and acidic residues" evidence="9">
    <location>
        <begin position="1"/>
        <end position="12"/>
    </location>
</feature>
<feature type="short sequence motif" description="Q motif" evidence="8">
    <location>
        <begin position="90"/>
        <end position="118"/>
    </location>
</feature>
<feature type="domain" description="DEAD-box RNA helicase Q" evidence="12">
    <location>
        <begin position="90"/>
        <end position="118"/>
    </location>
</feature>
<dbReference type="InterPro" id="IPR014001">
    <property type="entry name" value="Helicase_ATP-bd"/>
</dbReference>
<sequence>MSDDIKDTEKRAGGWGPRQAPNTDPNRQWAALRRRYEWNDSYDDGIAPPDQDLQKELFGEENHVNTGINFSKYDNIKVTVKGGENIKPISRFEEANLHEVMKENIKLATYDVPTPVQKYSIPVITENYDLMACAQTGSGKTAAFLIPILSRLFGKAKKLAAPRPTQGARKFKAEPLVLILAPTRELATQIFDECRRFCYRSMMRPCVVYGGADALPQKNELAKGCDILTATPGRLNDFLDRGIVSLPDRMLDMGFEVEIRKIVQKSDILDDGTRQTLMFSATFPKGIRSLAKDFLADNHVFLTVGRVGSTTSDITQKIMYVEDQEKRTKLVELLLIQPPSRTLIFVETKRGADSLDDFLFNQNFPTTSIHGDRSQREREDALIAFKNGLSPILIATAVAARGLDIKNVMHVINYDLCKDIDEYVHRIGRTARVGNKGLATTFYNERNAEIAHDLVKILIECNQEVPNFLKYVVNTEDFSNPPWANDSQSQPQQPQQWGEKPQPVSQMVNNDNWTQLPSNQQSQQSYQTQQPTNIYSQGLPQQVSPPQYNTPQYNTSQPQYNTPQPQYNIPQPQYNSSQSQLNTPPIVNLPKTNSQFTPVTHTPSSHNSQSPPQQQQQQQKNTRPPAGSDGWGARENMQTQARPWNENETPWS</sequence>
<evidence type="ECO:0000313" key="14">
    <source>
        <dbReference type="Proteomes" id="UP000789706"/>
    </source>
</evidence>
<keyword evidence="2" id="KW-0547">Nucleotide-binding</keyword>
<dbReference type="Proteomes" id="UP000789706">
    <property type="component" value="Unassembled WGS sequence"/>
</dbReference>
<feature type="compositionally biased region" description="Low complexity" evidence="9">
    <location>
        <begin position="608"/>
        <end position="619"/>
    </location>
</feature>
<dbReference type="GO" id="GO:0016787">
    <property type="term" value="F:hydrolase activity"/>
    <property type="evidence" value="ECO:0007669"/>
    <property type="project" value="UniProtKB-KW"/>
</dbReference>
<keyword evidence="6" id="KW-0694">RNA-binding</keyword>
<dbReference type="AlphaFoldDB" id="A0A9N8VVD4"/>
<dbReference type="PROSITE" id="PS51195">
    <property type="entry name" value="Q_MOTIF"/>
    <property type="match status" value="1"/>
</dbReference>
<feature type="domain" description="Helicase ATP-binding" evidence="10">
    <location>
        <begin position="121"/>
        <end position="301"/>
    </location>
</feature>
<feature type="compositionally biased region" description="Low complexity" evidence="9">
    <location>
        <begin position="487"/>
        <end position="496"/>
    </location>
</feature>
<reference evidence="13" key="1">
    <citation type="submission" date="2021-06" db="EMBL/GenBank/DDBJ databases">
        <authorList>
            <person name="Kallberg Y."/>
            <person name="Tangrot J."/>
            <person name="Rosling A."/>
        </authorList>
    </citation>
    <scope>NUCLEOTIDE SEQUENCE</scope>
    <source>
        <strain evidence="13">AZ414A</strain>
    </source>
</reference>
<comment type="catalytic activity">
    <reaction evidence="7">
        <text>ATP + H2O = ADP + phosphate + H(+)</text>
        <dbReference type="Rhea" id="RHEA:13065"/>
        <dbReference type="ChEBI" id="CHEBI:15377"/>
        <dbReference type="ChEBI" id="CHEBI:15378"/>
        <dbReference type="ChEBI" id="CHEBI:30616"/>
        <dbReference type="ChEBI" id="CHEBI:43474"/>
        <dbReference type="ChEBI" id="CHEBI:456216"/>
        <dbReference type="EC" id="3.6.4.13"/>
    </reaction>
</comment>
<dbReference type="GO" id="GO:0005524">
    <property type="term" value="F:ATP binding"/>
    <property type="evidence" value="ECO:0007669"/>
    <property type="project" value="UniProtKB-KW"/>
</dbReference>
<feature type="compositionally biased region" description="Polar residues" evidence="9">
    <location>
        <begin position="503"/>
        <end position="513"/>
    </location>
</feature>
<keyword evidence="5" id="KW-0067">ATP-binding</keyword>
<feature type="compositionally biased region" description="Polar residues" evidence="9">
    <location>
        <begin position="636"/>
        <end position="652"/>
    </location>
</feature>
<dbReference type="InterPro" id="IPR044763">
    <property type="entry name" value="Ded1/Dbp1_DEADc"/>
</dbReference>
<name>A0A9N8VVD4_9GLOM</name>
<dbReference type="SMART" id="SM00490">
    <property type="entry name" value="HELICc"/>
    <property type="match status" value="1"/>
</dbReference>
<evidence type="ECO:0000256" key="5">
    <source>
        <dbReference type="ARBA" id="ARBA00022840"/>
    </source>
</evidence>
<accession>A0A9N8VVD4</accession>
<evidence type="ECO:0000256" key="7">
    <source>
        <dbReference type="ARBA" id="ARBA00047984"/>
    </source>
</evidence>
<feature type="region of interest" description="Disordered" evidence="9">
    <location>
        <begin position="480"/>
        <end position="652"/>
    </location>
</feature>
<evidence type="ECO:0000259" key="10">
    <source>
        <dbReference type="PROSITE" id="PS51192"/>
    </source>
</evidence>
<dbReference type="InterPro" id="IPR014014">
    <property type="entry name" value="RNA_helicase_DEAD_Q_motif"/>
</dbReference>
<feature type="compositionally biased region" description="Low complexity" evidence="9">
    <location>
        <begin position="557"/>
        <end position="575"/>
    </location>
</feature>
<feature type="compositionally biased region" description="Polar residues" evidence="9">
    <location>
        <begin position="576"/>
        <end position="607"/>
    </location>
</feature>
<dbReference type="CDD" id="cd17967">
    <property type="entry name" value="DEADc_DDX3_DDX4"/>
    <property type="match status" value="1"/>
</dbReference>
<dbReference type="EMBL" id="CAJVPK010000179">
    <property type="protein sequence ID" value="CAG8467835.1"/>
    <property type="molecule type" value="Genomic_DNA"/>
</dbReference>
<dbReference type="Pfam" id="PF00270">
    <property type="entry name" value="DEAD"/>
    <property type="match status" value="1"/>
</dbReference>
<dbReference type="PANTHER" id="PTHR47958">
    <property type="entry name" value="ATP-DEPENDENT RNA HELICASE DBP3"/>
    <property type="match status" value="1"/>
</dbReference>
<dbReference type="OrthoDB" id="196131at2759"/>
<dbReference type="InterPro" id="IPR001650">
    <property type="entry name" value="Helicase_C-like"/>
</dbReference>
<keyword evidence="14" id="KW-1185">Reference proteome</keyword>